<evidence type="ECO:0000256" key="1">
    <source>
        <dbReference type="SAM" id="Phobius"/>
    </source>
</evidence>
<protein>
    <submittedName>
        <fullName evidence="2">DUF393 domain-containing protein</fullName>
    </submittedName>
</protein>
<keyword evidence="1" id="KW-0812">Transmembrane</keyword>
<keyword evidence="1" id="KW-0472">Membrane</keyword>
<keyword evidence="1" id="KW-1133">Transmembrane helix</keyword>
<dbReference type="Proteomes" id="UP001324380">
    <property type="component" value="Chromosome"/>
</dbReference>
<reference evidence="2 3" key="1">
    <citation type="submission" date="2023-11" db="EMBL/GenBank/DDBJ databases">
        <title>Analysis of the Genomes of Mucilaginibacter gossypii cycad 4 and M. sabulilitoris SNA2: microbes with the potential for plant growth promotion.</title>
        <authorList>
            <person name="Hirsch A.M."/>
            <person name="Humm E."/>
            <person name="Rubbi M."/>
            <person name="Del Vecchio G."/>
            <person name="Ha S.M."/>
            <person name="Pellegrini M."/>
            <person name="Gunsalus R.P."/>
        </authorList>
    </citation>
    <scope>NUCLEOTIDE SEQUENCE [LARGE SCALE GENOMIC DNA]</scope>
    <source>
        <strain evidence="2 3">SNA2</strain>
    </source>
</reference>
<evidence type="ECO:0000313" key="3">
    <source>
        <dbReference type="Proteomes" id="UP001324380"/>
    </source>
</evidence>
<accession>A0ABZ0TPU9</accession>
<dbReference type="Pfam" id="PF04134">
    <property type="entry name" value="DCC1-like"/>
    <property type="match status" value="1"/>
</dbReference>
<feature type="transmembrane region" description="Helical" evidence="1">
    <location>
        <begin position="252"/>
        <end position="271"/>
    </location>
</feature>
<sequence>MKTLKDHVVLFDVECPMCSVYTKAFVKTGMLDHDGRTAYQHVAAGACPVYDHQRAVNEIALVNLKSGEVTYGIKSLFKIIGNAWPVFAPLFAFKPFVWFMSKVYAFISYNRRVIIPPAKDEANFTYQPTFKKHYRVAYLLFTWFCTGYILTAYAHLLTGLIPLGGPYREYMICGGQIIFQGTIMTFWDRRQTWTYLGNMMTISFGGSLLLLIPLAINHWFKLGSDVYACCFMGVAGLMLLEHIRRTKLLDLGWTLTITWVIYRIILLALITNLN</sequence>
<name>A0ABZ0TPU9_9SPHI</name>
<dbReference type="EMBL" id="CP139558">
    <property type="protein sequence ID" value="WPU94914.1"/>
    <property type="molecule type" value="Genomic_DNA"/>
</dbReference>
<evidence type="ECO:0000313" key="2">
    <source>
        <dbReference type="EMBL" id="WPU94914.1"/>
    </source>
</evidence>
<proteinExistence type="predicted"/>
<gene>
    <name evidence="2" type="ORF">SNE25_05190</name>
</gene>
<feature type="transmembrane region" description="Helical" evidence="1">
    <location>
        <begin position="199"/>
        <end position="216"/>
    </location>
</feature>
<keyword evidence="3" id="KW-1185">Reference proteome</keyword>
<feature type="transmembrane region" description="Helical" evidence="1">
    <location>
        <begin position="136"/>
        <end position="161"/>
    </location>
</feature>
<dbReference type="RefSeq" id="WP_321564027.1">
    <property type="nucleotide sequence ID" value="NZ_CP139558.1"/>
</dbReference>
<dbReference type="InterPro" id="IPR007263">
    <property type="entry name" value="DCC1-like"/>
</dbReference>
<organism evidence="2 3">
    <name type="scientific">Mucilaginibacter sabulilitoris</name>
    <dbReference type="NCBI Taxonomy" id="1173583"/>
    <lineage>
        <taxon>Bacteria</taxon>
        <taxon>Pseudomonadati</taxon>
        <taxon>Bacteroidota</taxon>
        <taxon>Sphingobacteriia</taxon>
        <taxon>Sphingobacteriales</taxon>
        <taxon>Sphingobacteriaceae</taxon>
        <taxon>Mucilaginibacter</taxon>
    </lineage>
</organism>